<accession>A0AAW1X6W7</accession>
<dbReference type="AlphaFoldDB" id="A0AAW1X6W7"/>
<evidence type="ECO:0000313" key="2">
    <source>
        <dbReference type="Proteomes" id="UP001457282"/>
    </source>
</evidence>
<reference evidence="1 2" key="1">
    <citation type="journal article" date="2023" name="G3 (Bethesda)">
        <title>A chromosome-length genome assembly and annotation of blackberry (Rubus argutus, cv. 'Hillquist').</title>
        <authorList>
            <person name="Bruna T."/>
            <person name="Aryal R."/>
            <person name="Dudchenko O."/>
            <person name="Sargent D.J."/>
            <person name="Mead D."/>
            <person name="Buti M."/>
            <person name="Cavallini A."/>
            <person name="Hytonen T."/>
            <person name="Andres J."/>
            <person name="Pham M."/>
            <person name="Weisz D."/>
            <person name="Mascagni F."/>
            <person name="Usai G."/>
            <person name="Natali L."/>
            <person name="Bassil N."/>
            <person name="Fernandez G.E."/>
            <person name="Lomsadze A."/>
            <person name="Armour M."/>
            <person name="Olukolu B."/>
            <person name="Poorten T."/>
            <person name="Britton C."/>
            <person name="Davik J."/>
            <person name="Ashrafi H."/>
            <person name="Aiden E.L."/>
            <person name="Borodovsky M."/>
            <person name="Worthington M."/>
        </authorList>
    </citation>
    <scope>NUCLEOTIDE SEQUENCE [LARGE SCALE GENOMIC DNA]</scope>
    <source>
        <strain evidence="1">PI 553951</strain>
    </source>
</reference>
<proteinExistence type="predicted"/>
<name>A0AAW1X6W7_RUBAR</name>
<gene>
    <name evidence="1" type="ORF">M0R45_019374</name>
</gene>
<evidence type="ECO:0000313" key="1">
    <source>
        <dbReference type="EMBL" id="KAK9932125.1"/>
    </source>
</evidence>
<keyword evidence="2" id="KW-1185">Reference proteome</keyword>
<dbReference type="Proteomes" id="UP001457282">
    <property type="component" value="Unassembled WGS sequence"/>
</dbReference>
<organism evidence="1 2">
    <name type="scientific">Rubus argutus</name>
    <name type="common">Southern blackberry</name>
    <dbReference type="NCBI Taxonomy" id="59490"/>
    <lineage>
        <taxon>Eukaryota</taxon>
        <taxon>Viridiplantae</taxon>
        <taxon>Streptophyta</taxon>
        <taxon>Embryophyta</taxon>
        <taxon>Tracheophyta</taxon>
        <taxon>Spermatophyta</taxon>
        <taxon>Magnoliopsida</taxon>
        <taxon>eudicotyledons</taxon>
        <taxon>Gunneridae</taxon>
        <taxon>Pentapetalae</taxon>
        <taxon>rosids</taxon>
        <taxon>fabids</taxon>
        <taxon>Rosales</taxon>
        <taxon>Rosaceae</taxon>
        <taxon>Rosoideae</taxon>
        <taxon>Rosoideae incertae sedis</taxon>
        <taxon>Rubus</taxon>
    </lineage>
</organism>
<protein>
    <submittedName>
        <fullName evidence="1">Uncharacterized protein</fullName>
    </submittedName>
</protein>
<sequence>MLLVMFSELNCGDSSYTSEKEIHREEETLDDEFIVYTSGYGIRREETTILHQTWTFTPLDTTGIGYHKWVRDVRNHLKAKGIISAIREPPAAVASLSAAATGAETDDAPARAAQSAAVAAAIARAADEE</sequence>
<dbReference type="EMBL" id="JBEDUW010000004">
    <property type="protein sequence ID" value="KAK9932125.1"/>
    <property type="molecule type" value="Genomic_DNA"/>
</dbReference>
<comment type="caution">
    <text evidence="1">The sequence shown here is derived from an EMBL/GenBank/DDBJ whole genome shotgun (WGS) entry which is preliminary data.</text>
</comment>